<dbReference type="AlphaFoldDB" id="A0A316EC75"/>
<evidence type="ECO:0000256" key="3">
    <source>
        <dbReference type="ARBA" id="ARBA00022833"/>
    </source>
</evidence>
<name>A0A316EC75_9ACTN</name>
<evidence type="ECO:0000313" key="7">
    <source>
        <dbReference type="EMBL" id="PWK28081.1"/>
    </source>
</evidence>
<protein>
    <submittedName>
        <fullName evidence="7">Threonine dehydrogenase-like Zn-dependent dehydrogenase</fullName>
    </submittedName>
</protein>
<dbReference type="GO" id="GO:0016491">
    <property type="term" value="F:oxidoreductase activity"/>
    <property type="evidence" value="ECO:0007669"/>
    <property type="project" value="UniProtKB-KW"/>
</dbReference>
<dbReference type="SUPFAM" id="SSF51735">
    <property type="entry name" value="NAD(P)-binding Rossmann-fold domains"/>
    <property type="match status" value="1"/>
</dbReference>
<gene>
    <name evidence="7" type="ORF">BC793_15018</name>
</gene>
<dbReference type="InterPro" id="IPR002328">
    <property type="entry name" value="ADH_Zn_CS"/>
</dbReference>
<keyword evidence="3 5" id="KW-0862">Zinc</keyword>
<dbReference type="InterPro" id="IPR013154">
    <property type="entry name" value="ADH-like_N"/>
</dbReference>
<evidence type="ECO:0000256" key="4">
    <source>
        <dbReference type="ARBA" id="ARBA00023002"/>
    </source>
</evidence>
<comment type="caution">
    <text evidence="7">The sequence shown here is derived from an EMBL/GenBank/DDBJ whole genome shotgun (WGS) entry which is preliminary data.</text>
</comment>
<dbReference type="CDD" id="cd08283">
    <property type="entry name" value="FDH_like_1"/>
    <property type="match status" value="1"/>
</dbReference>
<comment type="cofactor">
    <cofactor evidence="1 5">
        <name>Zn(2+)</name>
        <dbReference type="ChEBI" id="CHEBI:29105"/>
    </cofactor>
</comment>
<keyword evidence="2 5" id="KW-0479">Metal-binding</keyword>
<dbReference type="Pfam" id="PF08240">
    <property type="entry name" value="ADH_N"/>
    <property type="match status" value="1"/>
</dbReference>
<dbReference type="InterPro" id="IPR011032">
    <property type="entry name" value="GroES-like_sf"/>
</dbReference>
<evidence type="ECO:0000256" key="1">
    <source>
        <dbReference type="ARBA" id="ARBA00001947"/>
    </source>
</evidence>
<dbReference type="Gene3D" id="3.90.180.10">
    <property type="entry name" value="Medium-chain alcohol dehydrogenases, catalytic domain"/>
    <property type="match status" value="1"/>
</dbReference>
<dbReference type="PROSITE" id="PS00059">
    <property type="entry name" value="ADH_ZINC"/>
    <property type="match status" value="1"/>
</dbReference>
<accession>A0A316EC75</accession>
<reference evidence="7 8" key="1">
    <citation type="submission" date="2018-05" db="EMBL/GenBank/DDBJ databases">
        <title>Genomic Encyclopedia of Archaeal and Bacterial Type Strains, Phase II (KMG-II): from individual species to whole genera.</title>
        <authorList>
            <person name="Goeker M."/>
        </authorList>
    </citation>
    <scope>NUCLEOTIDE SEQUENCE [LARGE SCALE GENOMIC DNA]</scope>
    <source>
        <strain evidence="7 8">DSM 45184</strain>
    </source>
</reference>
<dbReference type="GO" id="GO:0008270">
    <property type="term" value="F:zinc ion binding"/>
    <property type="evidence" value="ECO:0007669"/>
    <property type="project" value="InterPro"/>
</dbReference>
<evidence type="ECO:0000313" key="8">
    <source>
        <dbReference type="Proteomes" id="UP000245697"/>
    </source>
</evidence>
<dbReference type="InterPro" id="IPR013149">
    <property type="entry name" value="ADH-like_C"/>
</dbReference>
<keyword evidence="8" id="KW-1185">Reference proteome</keyword>
<comment type="similarity">
    <text evidence="5">Belongs to the zinc-containing alcohol dehydrogenase family.</text>
</comment>
<dbReference type="PANTHER" id="PTHR42813:SF2">
    <property type="entry name" value="DEHYDROGENASE, ZINC-CONTAINING, PUTATIVE (AFU_ORTHOLOGUE AFUA_2G02810)-RELATED"/>
    <property type="match status" value="1"/>
</dbReference>
<dbReference type="InterPro" id="IPR036291">
    <property type="entry name" value="NAD(P)-bd_dom_sf"/>
</dbReference>
<dbReference type="EMBL" id="QGGR01000050">
    <property type="protein sequence ID" value="PWK28081.1"/>
    <property type="molecule type" value="Genomic_DNA"/>
</dbReference>
<dbReference type="PANTHER" id="PTHR42813">
    <property type="entry name" value="ZINC-TYPE ALCOHOL DEHYDROGENASE-LIKE"/>
    <property type="match status" value="1"/>
</dbReference>
<evidence type="ECO:0000256" key="5">
    <source>
        <dbReference type="RuleBase" id="RU361277"/>
    </source>
</evidence>
<organism evidence="7 8">
    <name type="scientific">Actinoplanes xinjiangensis</name>
    <dbReference type="NCBI Taxonomy" id="512350"/>
    <lineage>
        <taxon>Bacteria</taxon>
        <taxon>Bacillati</taxon>
        <taxon>Actinomycetota</taxon>
        <taxon>Actinomycetes</taxon>
        <taxon>Micromonosporales</taxon>
        <taxon>Micromonosporaceae</taxon>
        <taxon>Actinoplanes</taxon>
    </lineage>
</organism>
<dbReference type="Pfam" id="PF00107">
    <property type="entry name" value="ADH_zinc_N"/>
    <property type="match status" value="1"/>
</dbReference>
<dbReference type="SMART" id="SM00829">
    <property type="entry name" value="PKS_ER"/>
    <property type="match status" value="1"/>
</dbReference>
<keyword evidence="4" id="KW-0560">Oxidoreductase</keyword>
<dbReference type="SUPFAM" id="SSF50129">
    <property type="entry name" value="GroES-like"/>
    <property type="match status" value="1"/>
</dbReference>
<dbReference type="InterPro" id="IPR020843">
    <property type="entry name" value="ER"/>
</dbReference>
<evidence type="ECO:0000259" key="6">
    <source>
        <dbReference type="SMART" id="SM00829"/>
    </source>
</evidence>
<proteinExistence type="inferred from homology"/>
<dbReference type="Gene3D" id="3.40.50.720">
    <property type="entry name" value="NAD(P)-binding Rossmann-like Domain"/>
    <property type="match status" value="1"/>
</dbReference>
<feature type="domain" description="Enoyl reductase (ER)" evidence="6">
    <location>
        <begin position="7"/>
        <end position="400"/>
    </location>
</feature>
<evidence type="ECO:0000256" key="2">
    <source>
        <dbReference type="ARBA" id="ARBA00022723"/>
    </source>
</evidence>
<sequence length="402" mass="42991">MPAGKPKVMRALTWQGTGKVSVDTVPDPKIQEPTDAIVRITSTAICGSDLHLYDVLGMYLDKGDVLGHEPMGIVEEVGPEVTHIRPGDRVVIPFNISCGHCWMCSRGFFAQCETTQTRSQGTGASLFGYTKLYGQVPGGQAEYLRVPQAHFGPIKVPDGHPDERFLFLSDVLTTSWQAAKYADVEPGDTVLVTGLGPIGQMSARIARHLGAARVIGVDSVPERLAMAARNGIETLDMGTVDDVAEAVRELTGGRGADGVIEAVGMEAHGSPLQSAAMKAAGMLPDPIARKATEAFGVDRMAALRTAFDAVRRAGTISIIGVYGGNADPFPMMDLFDKGVTLRMGQAHVKRWVDDLMPLLTGSGDPLGVDDLVTHRVPLEQAPDAYEMFKQKTDGCIKVVLKP</sequence>
<dbReference type="Proteomes" id="UP000245697">
    <property type="component" value="Unassembled WGS sequence"/>
</dbReference>